<dbReference type="RefSeq" id="WP_136835257.1">
    <property type="nucleotide sequence ID" value="NZ_SWBQ01000002.1"/>
</dbReference>
<keyword evidence="4" id="KW-1185">Reference proteome</keyword>
<dbReference type="GO" id="GO:0000156">
    <property type="term" value="F:phosphorelay response regulator activity"/>
    <property type="evidence" value="ECO:0007669"/>
    <property type="project" value="InterPro"/>
</dbReference>
<name>A0A4U1CNK9_9SPHI</name>
<organism evidence="3 4">
    <name type="scientific">Pedobacter frigoris</name>
    <dbReference type="NCBI Taxonomy" id="2571272"/>
    <lineage>
        <taxon>Bacteria</taxon>
        <taxon>Pseudomonadati</taxon>
        <taxon>Bacteroidota</taxon>
        <taxon>Sphingobacteriia</taxon>
        <taxon>Sphingobacteriales</taxon>
        <taxon>Sphingobacteriaceae</taxon>
        <taxon>Pedobacter</taxon>
    </lineage>
</organism>
<keyword evidence="1" id="KW-0812">Transmembrane</keyword>
<dbReference type="Pfam" id="PF04397">
    <property type="entry name" value="LytTR"/>
    <property type="match status" value="1"/>
</dbReference>
<reference evidence="3 4" key="1">
    <citation type="submission" date="2019-04" db="EMBL/GenBank/DDBJ databases">
        <title>Pedobacter sp. RP-3-15 sp. nov., isolated from Arctic soil.</title>
        <authorList>
            <person name="Dahal R.H."/>
            <person name="Kim D.-U."/>
        </authorList>
    </citation>
    <scope>NUCLEOTIDE SEQUENCE [LARGE SCALE GENOMIC DNA]</scope>
    <source>
        <strain evidence="3 4">RP-3-15</strain>
    </source>
</reference>
<dbReference type="Gene3D" id="2.40.50.1020">
    <property type="entry name" value="LytTr DNA-binding domain"/>
    <property type="match status" value="1"/>
</dbReference>
<evidence type="ECO:0000256" key="1">
    <source>
        <dbReference type="SAM" id="Phobius"/>
    </source>
</evidence>
<dbReference type="AlphaFoldDB" id="A0A4U1CNK9"/>
<dbReference type="GO" id="GO:0003677">
    <property type="term" value="F:DNA binding"/>
    <property type="evidence" value="ECO:0007669"/>
    <property type="project" value="InterPro"/>
</dbReference>
<feature type="transmembrane region" description="Helical" evidence="1">
    <location>
        <begin position="86"/>
        <end position="106"/>
    </location>
</feature>
<keyword evidence="1" id="KW-1133">Transmembrane helix</keyword>
<keyword evidence="1" id="KW-0472">Membrane</keyword>
<dbReference type="OrthoDB" id="1118393at2"/>
<protein>
    <recommendedName>
        <fullName evidence="2">HTH LytTR-type domain-containing protein</fullName>
    </recommendedName>
</protein>
<evidence type="ECO:0000259" key="2">
    <source>
        <dbReference type="PROSITE" id="PS50930"/>
    </source>
</evidence>
<dbReference type="Proteomes" id="UP000307244">
    <property type="component" value="Unassembled WGS sequence"/>
</dbReference>
<proteinExistence type="predicted"/>
<feature type="transmembrane region" description="Helical" evidence="1">
    <location>
        <begin position="126"/>
        <end position="146"/>
    </location>
</feature>
<feature type="transmembrane region" description="Helical" evidence="1">
    <location>
        <begin position="51"/>
        <end position="74"/>
    </location>
</feature>
<dbReference type="InterPro" id="IPR007492">
    <property type="entry name" value="LytTR_DNA-bd_dom"/>
</dbReference>
<accession>A0A4U1CNK9</accession>
<evidence type="ECO:0000313" key="4">
    <source>
        <dbReference type="Proteomes" id="UP000307244"/>
    </source>
</evidence>
<dbReference type="InterPro" id="IPR046947">
    <property type="entry name" value="LytR-like"/>
</dbReference>
<dbReference type="PROSITE" id="PS50930">
    <property type="entry name" value="HTH_LYTTR"/>
    <property type="match status" value="1"/>
</dbReference>
<gene>
    <name evidence="3" type="ORF">FA047_06865</name>
</gene>
<feature type="domain" description="HTH LytTR-type" evidence="2">
    <location>
        <begin position="171"/>
        <end position="280"/>
    </location>
</feature>
<dbReference type="PANTHER" id="PTHR37299:SF1">
    <property type="entry name" value="STAGE 0 SPORULATION PROTEIN A HOMOLOG"/>
    <property type="match status" value="1"/>
</dbReference>
<evidence type="ECO:0000313" key="3">
    <source>
        <dbReference type="EMBL" id="TKC06984.1"/>
    </source>
</evidence>
<dbReference type="SMART" id="SM00850">
    <property type="entry name" value="LytTR"/>
    <property type="match status" value="1"/>
</dbReference>
<feature type="transmembrane region" description="Helical" evidence="1">
    <location>
        <begin position="20"/>
        <end position="39"/>
    </location>
</feature>
<sequence>MKIALDRRFPLLNTGREKTLFILMCAIFSFFFIYTFVPFNFNTWYDMDRMSLLNIIIAFSLSAGLTLVFTQFCLRKWFHLNVFSCGQYFLWFIGEIMFLSVITTFIDWLLNNHPAISVDYYLLTFKYTLLIAIIPYVLGLLILFAAQQYQLASSLSMKIKANVSSLEALPIEDEKGKLILSLQPQNILFFKSEDNYVDVYYLIGNTVKRELIRTTLKKIEEKCQHHDLIRIHRSYTINARNISTSKKTVKGYILQFDHIPELEIPVSASHQKQFEQYLSNQAQSIHPIID</sequence>
<comment type="caution">
    <text evidence="3">The sequence shown here is derived from an EMBL/GenBank/DDBJ whole genome shotgun (WGS) entry which is preliminary data.</text>
</comment>
<dbReference type="PANTHER" id="PTHR37299">
    <property type="entry name" value="TRANSCRIPTIONAL REGULATOR-RELATED"/>
    <property type="match status" value="1"/>
</dbReference>
<dbReference type="EMBL" id="SWBQ01000002">
    <property type="protein sequence ID" value="TKC06984.1"/>
    <property type="molecule type" value="Genomic_DNA"/>
</dbReference>